<dbReference type="InterPro" id="IPR019401">
    <property type="entry name" value="Znf_CHCC"/>
</dbReference>
<organism evidence="2 3">
    <name type="scientific">Brucella cytisi</name>
    <dbReference type="NCBI Taxonomy" id="407152"/>
    <lineage>
        <taxon>Bacteria</taxon>
        <taxon>Pseudomonadati</taxon>
        <taxon>Pseudomonadota</taxon>
        <taxon>Alphaproteobacteria</taxon>
        <taxon>Hyphomicrobiales</taxon>
        <taxon>Brucellaceae</taxon>
        <taxon>Brucella/Ochrobactrum group</taxon>
        <taxon>Brucella</taxon>
    </lineage>
</organism>
<dbReference type="RefSeq" id="WP_071631376.1">
    <property type="nucleotide sequence ID" value="NZ_MOEC01000007.1"/>
</dbReference>
<accession>A0A1J6HZR0</accession>
<dbReference type="Gene3D" id="2.60.260.40">
    <property type="entry name" value="q5lls5 like domains"/>
    <property type="match status" value="1"/>
</dbReference>
<name>A0A1J6HZR0_9HYPH</name>
<dbReference type="AlphaFoldDB" id="A0A1J6HZR0"/>
<dbReference type="Proteomes" id="UP000182985">
    <property type="component" value="Unassembled WGS sequence"/>
</dbReference>
<keyword evidence="3" id="KW-1185">Reference proteome</keyword>
<feature type="domain" description="Zinc finger CHCC-type" evidence="1">
    <location>
        <begin position="23"/>
        <end position="58"/>
    </location>
</feature>
<proteinExistence type="predicted"/>
<protein>
    <recommendedName>
        <fullName evidence="1">Zinc finger CHCC-type domain-containing protein</fullName>
    </recommendedName>
</protein>
<reference evidence="2 3" key="1">
    <citation type="submission" date="2016-10" db="EMBL/GenBank/DDBJ databases">
        <title>The Draft Genome Sequence of the Potato Rhizosphere Bacteria Ochrobactrum sp. IPA7.2.</title>
        <authorList>
            <person name="Gogoleva N.E."/>
            <person name="Khlopko Y.A."/>
            <person name="Burygin G.L."/>
            <person name="Plotnikov A.O."/>
        </authorList>
    </citation>
    <scope>NUCLEOTIDE SEQUENCE [LARGE SCALE GENOMIC DNA]</scope>
    <source>
        <strain evidence="2 3">IPA7.2</strain>
    </source>
</reference>
<comment type="caution">
    <text evidence="2">The sequence shown here is derived from an EMBL/GenBank/DDBJ whole genome shotgun (WGS) entry which is preliminary data.</text>
</comment>
<gene>
    <name evidence="2" type="ORF">BLA27_08640</name>
</gene>
<dbReference type="Pfam" id="PF10276">
    <property type="entry name" value="zf-CHCC"/>
    <property type="match status" value="1"/>
</dbReference>
<dbReference type="OrthoDB" id="9807344at2"/>
<dbReference type="EMBL" id="MOEC01000007">
    <property type="protein sequence ID" value="OIS93743.1"/>
    <property type="molecule type" value="Genomic_DNA"/>
</dbReference>
<evidence type="ECO:0000313" key="2">
    <source>
        <dbReference type="EMBL" id="OIS93743.1"/>
    </source>
</evidence>
<sequence>MSDHIIPHFQNDAGHAAIEIGVKEFMCVGANPPFDHPHVFLDMGDESEVVCPYCSTLYRYNAKLHADETVPAGCVYEAPVDKAA</sequence>
<evidence type="ECO:0000313" key="3">
    <source>
        <dbReference type="Proteomes" id="UP000182985"/>
    </source>
</evidence>
<evidence type="ECO:0000259" key="1">
    <source>
        <dbReference type="Pfam" id="PF10276"/>
    </source>
</evidence>